<organism evidence="1 2">
    <name type="scientific">Eutypa lata (strain UCR-EL1)</name>
    <name type="common">Grapevine dieback disease fungus</name>
    <name type="synonym">Eutypa armeniacae</name>
    <dbReference type="NCBI Taxonomy" id="1287681"/>
    <lineage>
        <taxon>Eukaryota</taxon>
        <taxon>Fungi</taxon>
        <taxon>Dikarya</taxon>
        <taxon>Ascomycota</taxon>
        <taxon>Pezizomycotina</taxon>
        <taxon>Sordariomycetes</taxon>
        <taxon>Xylariomycetidae</taxon>
        <taxon>Xylariales</taxon>
        <taxon>Diatrypaceae</taxon>
        <taxon>Eutypa</taxon>
    </lineage>
</organism>
<dbReference type="HOGENOM" id="CLU_050571_0_0_1"/>
<evidence type="ECO:0000313" key="1">
    <source>
        <dbReference type="EMBL" id="EMR61773.1"/>
    </source>
</evidence>
<dbReference type="OMA" id="VGKRQWQ"/>
<dbReference type="eggNOG" id="ENOG502SR62">
    <property type="taxonomic scope" value="Eukaryota"/>
</dbReference>
<dbReference type="KEGG" id="ela:UCREL1_11305"/>
<reference evidence="2" key="1">
    <citation type="journal article" date="2013" name="Genome Announc.">
        <title>Draft genome sequence of the grapevine dieback fungus Eutypa lata UCR-EL1.</title>
        <authorList>
            <person name="Blanco-Ulate B."/>
            <person name="Rolshausen P.E."/>
            <person name="Cantu D."/>
        </authorList>
    </citation>
    <scope>NUCLEOTIDE SEQUENCE [LARGE SCALE GENOMIC DNA]</scope>
    <source>
        <strain evidence="2">UCR-EL1</strain>
    </source>
</reference>
<keyword evidence="2" id="KW-1185">Reference proteome</keyword>
<gene>
    <name evidence="1" type="ORF">UCREL1_11305</name>
</gene>
<accession>M7SC64</accession>
<sequence length="404" mass="45638">MASNRGFRFKDLPTKVREEIYRIILCTRQGPKSNWDEERKVAAVPDAVAMIERKPETSILLTDHHIGRESKDVMLKENLFIRVVTRGIAMHTILIPKQVPIVSMDPKRIKAFKGFVMTHEITMGTGLPLSYELMILRCDLDLFCQALAAADAILPGFSSSKHCVTIHNPFKDTSTPKYLDVKNQECLLAPYRKHLRGFPNFKVKGNVIPRLAKDISAEVKKDPIPDPEELLNDILHQKDLGNQYFRNKNSAMASETWSKMLIKLLRLSKSNVWPRMKAEAGADFANRITELYFLLNSNLAANTLEAMREADSRGDINLASQLSGSLYHAAQMATEAPQTFATDWRPSPQQEAKLGYRLAMAHRLARDNLQVAEHVINLAAMAIPGDVAIQREREEIARWRARGG</sequence>
<name>M7SC64_EUTLA</name>
<dbReference type="OrthoDB" id="5229512at2759"/>
<evidence type="ECO:0000313" key="2">
    <source>
        <dbReference type="Proteomes" id="UP000012174"/>
    </source>
</evidence>
<dbReference type="Proteomes" id="UP000012174">
    <property type="component" value="Unassembled WGS sequence"/>
</dbReference>
<protein>
    <submittedName>
        <fullName evidence="1">Putative tetratricopeptide-like helical protein</fullName>
    </submittedName>
</protein>
<dbReference type="EMBL" id="KB707550">
    <property type="protein sequence ID" value="EMR61773.1"/>
    <property type="molecule type" value="Genomic_DNA"/>
</dbReference>
<proteinExistence type="predicted"/>
<dbReference type="AlphaFoldDB" id="M7SC64"/>